<feature type="transmembrane region" description="Helical" evidence="1">
    <location>
        <begin position="115"/>
        <end position="134"/>
    </location>
</feature>
<proteinExistence type="predicted"/>
<name>A0A2P8HJ73_CHINA</name>
<feature type="transmembrane region" description="Helical" evidence="1">
    <location>
        <begin position="75"/>
        <end position="95"/>
    </location>
</feature>
<dbReference type="AlphaFoldDB" id="A0A2P8HJ73"/>
<protein>
    <submittedName>
        <fullName evidence="2">Uncharacterized protein</fullName>
    </submittedName>
</protein>
<feature type="transmembrane region" description="Helical" evidence="1">
    <location>
        <begin position="146"/>
        <end position="168"/>
    </location>
</feature>
<dbReference type="RefSeq" id="WP_146151297.1">
    <property type="nucleotide sequence ID" value="NZ_PYAW01000003.1"/>
</dbReference>
<evidence type="ECO:0000313" key="3">
    <source>
        <dbReference type="Proteomes" id="UP000240971"/>
    </source>
</evidence>
<dbReference type="Proteomes" id="UP000240971">
    <property type="component" value="Unassembled WGS sequence"/>
</dbReference>
<dbReference type="EMBL" id="PYAW01000003">
    <property type="protein sequence ID" value="PSL46273.1"/>
    <property type="molecule type" value="Genomic_DNA"/>
</dbReference>
<feature type="transmembrane region" description="Helical" evidence="1">
    <location>
        <begin position="230"/>
        <end position="249"/>
    </location>
</feature>
<reference evidence="2 3" key="1">
    <citation type="submission" date="2018-03" db="EMBL/GenBank/DDBJ databases">
        <title>Genomic Encyclopedia of Archaeal and Bacterial Type Strains, Phase II (KMG-II): from individual species to whole genera.</title>
        <authorList>
            <person name="Goeker M."/>
        </authorList>
    </citation>
    <scope>NUCLEOTIDE SEQUENCE [LARGE SCALE GENOMIC DNA]</scope>
    <source>
        <strain evidence="2 3">DSM 24859</strain>
    </source>
</reference>
<evidence type="ECO:0000256" key="1">
    <source>
        <dbReference type="SAM" id="Phobius"/>
    </source>
</evidence>
<keyword evidence="3" id="KW-1185">Reference proteome</keyword>
<keyword evidence="1" id="KW-0812">Transmembrane</keyword>
<dbReference type="OrthoDB" id="937665at2"/>
<feature type="transmembrane region" description="Helical" evidence="1">
    <location>
        <begin position="12"/>
        <end position="30"/>
    </location>
</feature>
<organism evidence="2 3">
    <name type="scientific">Chitinophaga niastensis</name>
    <dbReference type="NCBI Taxonomy" id="536980"/>
    <lineage>
        <taxon>Bacteria</taxon>
        <taxon>Pseudomonadati</taxon>
        <taxon>Bacteroidota</taxon>
        <taxon>Chitinophagia</taxon>
        <taxon>Chitinophagales</taxon>
        <taxon>Chitinophagaceae</taxon>
        <taxon>Chitinophaga</taxon>
    </lineage>
</organism>
<comment type="caution">
    <text evidence="2">The sequence shown here is derived from an EMBL/GenBank/DDBJ whole genome shotgun (WGS) entry which is preliminary data.</text>
</comment>
<gene>
    <name evidence="2" type="ORF">CLV51_103250</name>
</gene>
<feature type="transmembrane region" description="Helical" evidence="1">
    <location>
        <begin position="42"/>
        <end position="63"/>
    </location>
</feature>
<keyword evidence="1" id="KW-0472">Membrane</keyword>
<evidence type="ECO:0000313" key="2">
    <source>
        <dbReference type="EMBL" id="PSL46273.1"/>
    </source>
</evidence>
<accession>A0A2P8HJ73</accession>
<feature type="transmembrane region" description="Helical" evidence="1">
    <location>
        <begin position="198"/>
        <end position="218"/>
    </location>
</feature>
<feature type="transmembrane region" description="Helical" evidence="1">
    <location>
        <begin position="255"/>
        <end position="280"/>
    </location>
</feature>
<sequence length="285" mass="31439">MSSKLTKQHISRIYLPLAPFLGAILAIVATQGFGMKHIDAKIYLPVWIIQSCLMAIAAWILGAHNIRSNDAEKKHLAAIAMFMIVPWIFISIFAGFGPPPDTAAGWAATAAIQQIRYAILILAGVLITFGFALLREKLKNTGENFYSLLGFTAIMIAIPLFIIDMTYWGSNLVESYKIFAVSPSVKRPDWFLAVRPQYGIISLVEVALIYLATAAFAVSLKITGWLRPNICHIYIMLSIVGFVLDILQSSCPEPFATAGFVVSIPAVPFIMPYLMGINLLRRTEN</sequence>
<keyword evidence="1" id="KW-1133">Transmembrane helix</keyword>